<evidence type="ECO:0000259" key="1">
    <source>
        <dbReference type="Pfam" id="PF01145"/>
    </source>
</evidence>
<dbReference type="RefSeq" id="WP_191784289.1">
    <property type="nucleotide sequence ID" value="NZ_JACSQV010000014.1"/>
</dbReference>
<keyword evidence="3" id="KW-1185">Reference proteome</keyword>
<comment type="caution">
    <text evidence="2">The sequence shown here is derived from an EMBL/GenBank/DDBJ whole genome shotgun (WGS) entry which is preliminary data.</text>
</comment>
<accession>A0ABR8QGS8</accession>
<organism evidence="2 3">
    <name type="scientific">Cellulomonas avistercoris</name>
    <dbReference type="NCBI Taxonomy" id="2762242"/>
    <lineage>
        <taxon>Bacteria</taxon>
        <taxon>Bacillati</taxon>
        <taxon>Actinomycetota</taxon>
        <taxon>Actinomycetes</taxon>
        <taxon>Micrococcales</taxon>
        <taxon>Cellulomonadaceae</taxon>
        <taxon>Cellulomonas</taxon>
    </lineage>
</organism>
<evidence type="ECO:0000313" key="2">
    <source>
        <dbReference type="EMBL" id="MBD7919639.1"/>
    </source>
</evidence>
<reference evidence="2 3" key="1">
    <citation type="submission" date="2020-08" db="EMBL/GenBank/DDBJ databases">
        <title>A Genomic Blueprint of the Chicken Gut Microbiome.</title>
        <authorList>
            <person name="Gilroy R."/>
            <person name="Ravi A."/>
            <person name="Getino M."/>
            <person name="Pursley I."/>
            <person name="Horton D.L."/>
            <person name="Alikhan N.-F."/>
            <person name="Baker D."/>
            <person name="Gharbi K."/>
            <person name="Hall N."/>
            <person name="Watson M."/>
            <person name="Adriaenssens E.M."/>
            <person name="Foster-Nyarko E."/>
            <person name="Jarju S."/>
            <person name="Secka A."/>
            <person name="Antonio M."/>
            <person name="Oren A."/>
            <person name="Chaudhuri R."/>
            <person name="La Ragione R.M."/>
            <person name="Hildebrand F."/>
            <person name="Pallen M.J."/>
        </authorList>
    </citation>
    <scope>NUCLEOTIDE SEQUENCE [LARGE SCALE GENOMIC DNA]</scope>
    <source>
        <strain evidence="2 3">Sa3CUA2</strain>
    </source>
</reference>
<name>A0ABR8QGS8_9CELL</name>
<protein>
    <submittedName>
        <fullName evidence="2">SPFH domain-containing protein</fullName>
    </submittedName>
</protein>
<gene>
    <name evidence="2" type="ORF">H9657_15320</name>
</gene>
<sequence>MATITRYPLVRHLRSTPTAHVMQMTGGQLRRSGVGLAFWFRPLTAVLSEVPVDDRELPLVAHARTADLQDVTAQVTVSYRFENPEVVAQRLDFSIDAGTGRWTADPLQQVGQLLGELAAGHVMDALAGSTLREAVSSGTGPLRHQVTAALLADERVAATGLRVLGARVGSVRADADLERALQTPAREGAQAEADRSTFERRALAVERERAIAENELNNRIELAGREQQLVAQEGTNARVRADEAAAAALIAARATAERRHLQATADAEATRLQGEADGAAERARMAALADVDQGVLLAVALRELASHLPAIGQVTVTPDLLTGALAALTAGRGE</sequence>
<dbReference type="Proteomes" id="UP000604241">
    <property type="component" value="Unassembled WGS sequence"/>
</dbReference>
<dbReference type="Pfam" id="PF01145">
    <property type="entry name" value="Band_7"/>
    <property type="match status" value="1"/>
</dbReference>
<dbReference type="InterPro" id="IPR001107">
    <property type="entry name" value="Band_7"/>
</dbReference>
<proteinExistence type="predicted"/>
<feature type="domain" description="Band 7" evidence="1">
    <location>
        <begin position="24"/>
        <end position="196"/>
    </location>
</feature>
<evidence type="ECO:0000313" key="3">
    <source>
        <dbReference type="Proteomes" id="UP000604241"/>
    </source>
</evidence>
<dbReference type="EMBL" id="JACSQV010000014">
    <property type="protein sequence ID" value="MBD7919639.1"/>
    <property type="molecule type" value="Genomic_DNA"/>
</dbReference>